<dbReference type="InterPro" id="IPR027417">
    <property type="entry name" value="P-loop_NTPase"/>
</dbReference>
<gene>
    <name evidence="3" type="ORF">SAMN06273572_1163</name>
</gene>
<dbReference type="RefSeq" id="WP_097932346.1">
    <property type="nucleotide sequence ID" value="NZ_OCTN01000016.1"/>
</dbReference>
<evidence type="ECO:0000313" key="4">
    <source>
        <dbReference type="Proteomes" id="UP000220034"/>
    </source>
</evidence>
<keyword evidence="4" id="KW-1185">Reference proteome</keyword>
<proteinExistence type="predicted"/>
<protein>
    <recommendedName>
        <fullName evidence="2">AAA+ ATPase domain-containing protein</fullName>
    </recommendedName>
</protein>
<evidence type="ECO:0000259" key="2">
    <source>
        <dbReference type="SMART" id="SM00382"/>
    </source>
</evidence>
<reference evidence="4" key="1">
    <citation type="submission" date="2017-09" db="EMBL/GenBank/DDBJ databases">
        <authorList>
            <person name="Varghese N."/>
            <person name="Submissions S."/>
        </authorList>
    </citation>
    <scope>NUCLEOTIDE SEQUENCE [LARGE SCALE GENOMIC DNA]</scope>
    <source>
        <strain evidence="4">C7</strain>
    </source>
</reference>
<dbReference type="InterPro" id="IPR003593">
    <property type="entry name" value="AAA+_ATPase"/>
</dbReference>
<dbReference type="SMART" id="SM00382">
    <property type="entry name" value="AAA"/>
    <property type="match status" value="1"/>
</dbReference>
<feature type="region of interest" description="Disordered" evidence="1">
    <location>
        <begin position="1"/>
        <end position="20"/>
    </location>
</feature>
<name>A0A2C9CW09_9RHOB</name>
<accession>A0A2C9CW09</accession>
<organism evidence="3 4">
    <name type="scientific">Pontivivens marinum</name>
    <dbReference type="NCBI Taxonomy" id="1690039"/>
    <lineage>
        <taxon>Bacteria</taxon>
        <taxon>Pseudomonadati</taxon>
        <taxon>Pseudomonadota</taxon>
        <taxon>Alphaproteobacteria</taxon>
        <taxon>Rhodobacterales</taxon>
        <taxon>Paracoccaceae</taxon>
        <taxon>Pontivivens</taxon>
    </lineage>
</organism>
<dbReference type="OrthoDB" id="7591734at2"/>
<dbReference type="Proteomes" id="UP000220034">
    <property type="component" value="Unassembled WGS sequence"/>
</dbReference>
<dbReference type="SUPFAM" id="SSF52540">
    <property type="entry name" value="P-loop containing nucleoside triphosphate hydrolases"/>
    <property type="match status" value="1"/>
</dbReference>
<sequence>MAKAENSSDTEHGSSPASRGAAGAYIEGELGALYLLALLTGNRAPGLPSARVTSVRFQGVEQGFKLDDLIIMGVGASGDTLLEIQSKRDIQFSPKDPVYKDVALQIARSTIGDIPAERHLFGIATQRTSRKISGAYQDVLGWARSAATADEFFTRLKATGVANDDMRKFVETTREHLAAGGVADENETIWRLLRRILILEFDFEASAPIARTYGLALARMALADEQVARAEALWSRLVDLSIQTGTRGGEIDTAALKANLAEADFKLAGEREYGPARARLAELAQNTLSPIGTNVAGVTLPRLAAVAALDGAVETQRFIVVRGDTGVGKSWVLRHYAERVAANAPIIVLDREATPPNGWLYFANALGIPGSADSFLTDLAASGGAYLFIDGIDMVDDAGRQRTISELLRAAGAIPGFTVIATARQTGASDAIPWLDDRISTALGGMHAVTVGALSDQEVAILTDQAPELRMLLDAGHPAAQLARNLYRLSRLLREPSAASVRTEAGLAQLWWIGADGAPTAEVRAAQRILRALATAALEGDAGIDLDEDSFARNHLLGAQSLREVRPDRLDFSHDVLRDWAIGNYLAEDPSRLGGFDLGGPVSPRVARGIEIAARLVLETGKDASAWNDLLAHLSPPSAHGSWRRQAILALVRSEVATDLLEKSSASLLAEGGALLTELSTTFVAVETQAAADIITLPDGSKVDLPRSYRTDVTGSSVLMLRWILDHAAEVPMSAIDAVVELVEIQAFFLKMLPSLAERTARLLFDWLCQLDLRDMPVTIPGMEGRARWGGDARRRTVAKLRLMAMLLGSFAPDALKAYVTAIANDGDEHKMNDLRQYSSAIAPVAPAELAAMVQASLIKKKQGRRRRDRVMEDAFSFGDNDYLPPSPAQPPFLDLLNAAPAEGLALIRGLVEEAIVFHTDGREPGEDGITVDFGEGPRFFPWGWTYGWSRGNGDEYAAASGLLALEAWSQKRLDDGDPVEAVLGDILGPEGSAAAYLLIAIDVLLSHGSVALVALAPFLASPQLLAEDRTRQIHDQMGSGRDTLGLKDEPKGPVRMADLKARPSRGYSLIDTLQNFLADEPVGNALRAALAAAVETLDPYAAHATLSEPEFAGRYALNVLTLANWFEREDGNLEYRSPPDEAAHFVALEAKRDVSVQAREMEARISMAVDGGTYATDETARDAVAYAEGGVPDGSDTDVLKSRATRLITTALLVARDGDDALLAAHEAWVREVIGITLEEKSDRGSGSRDTLRYNRPAIVVLALIHLWTRLRQTADRDALVALATRQDRVAATAVAAAVPRILKVEPRLFKAMMRAAFSSMTYRRKSYEPEDEAPQAAFEAERATRSDAAVTSELAWLDGGVEPDWPTWPEERPSLRRARRIRLPGPVTPEEFEADGGLETAIDPSAEFLHTDHQAGAHWLAIIQSAPANAIGWRQEIVSAYAEWTGRMNGLGHAADAEISLEPTDWNWQYYALYAERLLDGDDAAFAADLPFVTDLPDAPFGKVAQTVQHTADVLYFNNTNYALARPVLLRKKLVARLMTLSRWKSARDPAEAHIDHKSAGVIAKMLFNTYGMINGTHSYLPPALFDRVDPFLPVLRPMLPGGQTVFVARCTMNLLLVAPRSRHIGFLLDAVEAWFGRTMSPELWIAAGVGRQVVQWFETCIVEDSGLLEPAHPARARIDWALGRLVVVGVAEAHDLERRVTAAAEAQAVAPVHGKPG</sequence>
<evidence type="ECO:0000313" key="3">
    <source>
        <dbReference type="EMBL" id="SOH95681.1"/>
    </source>
</evidence>
<dbReference type="EMBL" id="OCTN01000016">
    <property type="protein sequence ID" value="SOH95681.1"/>
    <property type="molecule type" value="Genomic_DNA"/>
</dbReference>
<feature type="domain" description="AAA+ ATPase" evidence="2">
    <location>
        <begin position="315"/>
        <end position="445"/>
    </location>
</feature>
<evidence type="ECO:0000256" key="1">
    <source>
        <dbReference type="SAM" id="MobiDB-lite"/>
    </source>
</evidence>